<evidence type="ECO:0000313" key="10">
    <source>
        <dbReference type="EMBL" id="CAF0969625.1"/>
    </source>
</evidence>
<dbReference type="Pfam" id="PF01833">
    <property type="entry name" value="TIG"/>
    <property type="match status" value="1"/>
</dbReference>
<evidence type="ECO:0000256" key="4">
    <source>
        <dbReference type="ARBA" id="ARBA00023136"/>
    </source>
</evidence>
<sequence>MFLKTVLVVVCMINAIYSVPLEEFFPFGTQAGDEIFPANDDGSTNALSLPANFPYFDNNHRKIYLANNGLFSFLGAISTFVPDPFPLSDGRRLIAGFWSDIDTRGNIPSGNQVFYHIYNNEDNTTAFEKATSYVQQFFPSEHSFNPTMIITGTWYRVGAYPRQTNKTNTFQIVLASDSIRSFAFMLYHDMQWANPGYTNSSTYISGQAGFNAGDGVIFQLLPYSRTAEIVRLTEISNVNIPGLFAFRIDTDTVTLGGCGENSTLQFRPRRGSQLGSTAITIQGPCFTNLSESAVKCRFGESLEVDAIVINDFQAMCLTPSVPLPTFVNVYLSVNDGWTYEAFPSTFTYTRTEFGMISSDDSEVIVVNQTQLTVAVGSEVTLQWFLSDRTMKAWPNETIELQVEMWSVILNETNGGIILNTHTILQSNIAPTAGLQSATVTVASLGSANMQSIFFRIVALDSETNRTYAGLNSALFILDNTTAGSTDYCQRWAAGEPEPTTWNENLLLCPLRLSQARVARCCYEVDPLCSEYNQNSPLNCALHRGREGYDEPSAVACYLSLTRNEAQSGAECCYDGEGQLITHGTGAGTDDRYRPGSLPILHFFGDILPYLGCCLLNSNFENCETYFRLRPIRSGSNTRNPSGGAWGDPHFITLDGTAYTFNGYGEYTYLAVKDSALSTQTLVFNSQIRTAPLNSSSNTMTVIRGFAAKSNHPDAKHMSITISRRNMLIVRRGNETLDLDITTDDTISSNNSLAIVFPELVLEKNRTNGALTLSWSIGISIQITPISITDGLLLNLGISVSNAHLQRTFGLLGLYDNDPTNDLRTPNGTVVGQPSTLTLEQIHYGFGQTWTINPSQSLFYYESGDSALFYANQTLQYRPLFQLPEISTSEMNTIRSTCGIASSSTNQSTWTVAQQTCYYDIVVTKDLSLGEASRLIANTIAQTEADQRYAPEFNSSLPLTLTVNANASVSINFTAISPYTTNITYTLVQGPASATFNPATAIFRWTVPSTGAGLSAVVRVSAQDTLYNLMSTRDLVIRDAVSSVLPSSLGTILRISWMFSLVNLIGTFILL</sequence>
<evidence type="ECO:0000259" key="8">
    <source>
        <dbReference type="PROSITE" id="PS51220"/>
    </source>
</evidence>
<keyword evidence="4" id="KW-0472">Membrane</keyword>
<dbReference type="GO" id="GO:0007160">
    <property type="term" value="P:cell-matrix adhesion"/>
    <property type="evidence" value="ECO:0007669"/>
    <property type="project" value="InterPro"/>
</dbReference>
<dbReference type="Proteomes" id="UP000663852">
    <property type="component" value="Unassembled WGS sequence"/>
</dbReference>
<dbReference type="InterPro" id="IPR051495">
    <property type="entry name" value="Epithelial_Barrier/Signaling"/>
</dbReference>
<name>A0A814EHN3_ADIRI</name>
<evidence type="ECO:0000313" key="12">
    <source>
        <dbReference type="Proteomes" id="UP000663828"/>
    </source>
</evidence>
<keyword evidence="3" id="KW-1133">Transmembrane helix</keyword>
<dbReference type="Proteomes" id="UP000663828">
    <property type="component" value="Unassembled WGS sequence"/>
</dbReference>
<keyword evidence="2" id="KW-0812">Transmembrane</keyword>
<evidence type="ECO:0000256" key="3">
    <source>
        <dbReference type="ARBA" id="ARBA00022989"/>
    </source>
</evidence>
<evidence type="ECO:0000313" key="11">
    <source>
        <dbReference type="EMBL" id="CAF1378486.1"/>
    </source>
</evidence>
<dbReference type="Pfam" id="PF00094">
    <property type="entry name" value="VWD"/>
    <property type="match status" value="1"/>
</dbReference>
<dbReference type="InterPro" id="IPR001846">
    <property type="entry name" value="VWF_type-D"/>
</dbReference>
<dbReference type="InterPro" id="IPR005533">
    <property type="entry name" value="AMOP_dom"/>
</dbReference>
<evidence type="ECO:0000256" key="5">
    <source>
        <dbReference type="ARBA" id="ARBA00023157"/>
    </source>
</evidence>
<protein>
    <submittedName>
        <fullName evidence="10">Uncharacterized protein</fullName>
    </submittedName>
</protein>
<dbReference type="PROSITE" id="PS51220">
    <property type="entry name" value="NIDO"/>
    <property type="match status" value="1"/>
</dbReference>
<proteinExistence type="predicted"/>
<dbReference type="EMBL" id="CAJNOR010000639">
    <property type="protein sequence ID" value="CAF0969625.1"/>
    <property type="molecule type" value="Genomic_DNA"/>
</dbReference>
<feature type="signal peptide" evidence="6">
    <location>
        <begin position="1"/>
        <end position="18"/>
    </location>
</feature>
<accession>A0A814EHN3</accession>
<dbReference type="OrthoDB" id="6236007at2759"/>
<dbReference type="InterPro" id="IPR003886">
    <property type="entry name" value="NIDO_dom"/>
</dbReference>
<dbReference type="Pfam" id="PF03782">
    <property type="entry name" value="AMOP"/>
    <property type="match status" value="1"/>
</dbReference>
<dbReference type="PROSITE" id="PS51233">
    <property type="entry name" value="VWFD"/>
    <property type="match status" value="1"/>
</dbReference>
<feature type="domain" description="NIDO" evidence="8">
    <location>
        <begin position="96"/>
        <end position="251"/>
    </location>
</feature>
<keyword evidence="6" id="KW-0732">Signal</keyword>
<dbReference type="Pfam" id="PF06119">
    <property type="entry name" value="NIDO"/>
    <property type="match status" value="1"/>
</dbReference>
<dbReference type="SUPFAM" id="SSF81296">
    <property type="entry name" value="E set domains"/>
    <property type="match status" value="1"/>
</dbReference>
<evidence type="ECO:0000256" key="2">
    <source>
        <dbReference type="ARBA" id="ARBA00022692"/>
    </source>
</evidence>
<dbReference type="AlphaFoldDB" id="A0A814EHN3"/>
<dbReference type="InterPro" id="IPR002909">
    <property type="entry name" value="IPT_dom"/>
</dbReference>
<feature type="domain" description="VWFD" evidence="9">
    <location>
        <begin position="640"/>
        <end position="857"/>
    </location>
</feature>
<dbReference type="CDD" id="cd00102">
    <property type="entry name" value="IPT"/>
    <property type="match status" value="1"/>
</dbReference>
<gene>
    <name evidence="11" type="ORF">EDS130_LOCUS34786</name>
    <name evidence="10" type="ORF">XAT740_LOCUS11595</name>
</gene>
<dbReference type="InterPro" id="IPR014756">
    <property type="entry name" value="Ig_E-set"/>
</dbReference>
<evidence type="ECO:0000259" key="9">
    <source>
        <dbReference type="PROSITE" id="PS51233"/>
    </source>
</evidence>
<dbReference type="GO" id="GO:0016020">
    <property type="term" value="C:membrane"/>
    <property type="evidence" value="ECO:0007669"/>
    <property type="project" value="UniProtKB-SubCell"/>
</dbReference>
<dbReference type="SMART" id="SM00539">
    <property type="entry name" value="NIDO"/>
    <property type="match status" value="1"/>
</dbReference>
<keyword evidence="12" id="KW-1185">Reference proteome</keyword>
<feature type="chain" id="PRO_5036410015" evidence="6">
    <location>
        <begin position="19"/>
        <end position="1070"/>
    </location>
</feature>
<dbReference type="PROSITE" id="PS50856">
    <property type="entry name" value="AMOP"/>
    <property type="match status" value="1"/>
</dbReference>
<comment type="caution">
    <text evidence="10">The sequence shown here is derived from an EMBL/GenBank/DDBJ whole genome shotgun (WGS) entry which is preliminary data.</text>
</comment>
<dbReference type="EMBL" id="CAJNOJ010000296">
    <property type="protein sequence ID" value="CAF1378486.1"/>
    <property type="molecule type" value="Genomic_DNA"/>
</dbReference>
<keyword evidence="5" id="KW-1015">Disulfide bond</keyword>
<dbReference type="SMART" id="SM00216">
    <property type="entry name" value="VWD"/>
    <property type="match status" value="1"/>
</dbReference>
<dbReference type="InterPro" id="IPR013783">
    <property type="entry name" value="Ig-like_fold"/>
</dbReference>
<dbReference type="Gene3D" id="2.60.40.10">
    <property type="entry name" value="Immunoglobulins"/>
    <property type="match status" value="1"/>
</dbReference>
<evidence type="ECO:0000259" key="7">
    <source>
        <dbReference type="PROSITE" id="PS50856"/>
    </source>
</evidence>
<evidence type="ECO:0000256" key="6">
    <source>
        <dbReference type="SAM" id="SignalP"/>
    </source>
</evidence>
<feature type="domain" description="AMOP" evidence="7">
    <location>
        <begin position="480"/>
        <end position="629"/>
    </location>
</feature>
<dbReference type="PANTHER" id="PTHR13802:SF52">
    <property type="entry name" value="MUCIN-4"/>
    <property type="match status" value="1"/>
</dbReference>
<dbReference type="SMART" id="SM00723">
    <property type="entry name" value="AMOP"/>
    <property type="match status" value="1"/>
</dbReference>
<reference evidence="10" key="1">
    <citation type="submission" date="2021-02" db="EMBL/GenBank/DDBJ databases">
        <authorList>
            <person name="Nowell W R."/>
        </authorList>
    </citation>
    <scope>NUCLEOTIDE SEQUENCE</scope>
</reference>
<dbReference type="PANTHER" id="PTHR13802">
    <property type="entry name" value="MUCIN 4-RELATED"/>
    <property type="match status" value="1"/>
</dbReference>
<comment type="subcellular location">
    <subcellularLocation>
        <location evidence="1">Membrane</location>
    </subcellularLocation>
</comment>
<evidence type="ECO:0000256" key="1">
    <source>
        <dbReference type="ARBA" id="ARBA00004370"/>
    </source>
</evidence>
<organism evidence="10 12">
    <name type="scientific">Adineta ricciae</name>
    <name type="common">Rotifer</name>
    <dbReference type="NCBI Taxonomy" id="249248"/>
    <lineage>
        <taxon>Eukaryota</taxon>
        <taxon>Metazoa</taxon>
        <taxon>Spiralia</taxon>
        <taxon>Gnathifera</taxon>
        <taxon>Rotifera</taxon>
        <taxon>Eurotatoria</taxon>
        <taxon>Bdelloidea</taxon>
        <taxon>Adinetida</taxon>
        <taxon>Adinetidae</taxon>
        <taxon>Adineta</taxon>
    </lineage>
</organism>